<dbReference type="RefSeq" id="WP_218476910.1">
    <property type="nucleotide sequence ID" value="NZ_BAABJN010000015.1"/>
</dbReference>
<keyword evidence="1" id="KW-0812">Transmembrane</keyword>
<keyword evidence="1" id="KW-1133">Transmembrane helix</keyword>
<organism evidence="2 3">
    <name type="scientific">Nocardia iowensis</name>
    <dbReference type="NCBI Taxonomy" id="204891"/>
    <lineage>
        <taxon>Bacteria</taxon>
        <taxon>Bacillati</taxon>
        <taxon>Actinomycetota</taxon>
        <taxon>Actinomycetes</taxon>
        <taxon>Mycobacteriales</taxon>
        <taxon>Nocardiaceae</taxon>
        <taxon>Nocardia</taxon>
    </lineage>
</organism>
<proteinExistence type="predicted"/>
<protein>
    <submittedName>
        <fullName evidence="2">Pentapeptide repeat-containing protein</fullName>
    </submittedName>
</protein>
<dbReference type="InterPro" id="IPR001646">
    <property type="entry name" value="5peptide_repeat"/>
</dbReference>
<name>A0ABX8RYM9_NOCIO</name>
<gene>
    <name evidence="2" type="ORF">KV110_15815</name>
</gene>
<dbReference type="Pfam" id="PF13576">
    <property type="entry name" value="Pentapeptide_3"/>
    <property type="match status" value="2"/>
</dbReference>
<sequence>MEARSATDRGAEQSFRVMPWWLVLSGFVLAIAFGLVVTWWLWNIADAGGPSRAALRIDAIRTGLTVVAGTGGAVGLLLLGRRQWLNERTQQHREHVDAITRAHQERVQAHVEAAAAADQAARDRATEIAEYDATERRVTDLFAKAVEHLGSDNAPVRLGGIYALERLAHNNERYRHATADVLCAYLRMPVRREVSDEEHVRLAIQRILTRRLRSGPDSWAGLRLDLAGAQLDGFDASGCDFDDVDFTGSTFSGVTTFDDGGFHGETRFGGAMFLGEVSLRRTQWHVPADFSGAEWQSTVSFDESVFEQHARFDRSNFGDQRISFRESTFRRTVTFDHTRLAGEATFGRACFESNASFEHVEFGSATSFRGAAFGGIAMFRRSVFTGPADFSDAQFSEDASFDRVDFVGGVSFSPVAIERTSAVRARAGAHAIRQLPTTWAEYPLDDQWVGLRPNP</sequence>
<dbReference type="Proteomes" id="UP000694257">
    <property type="component" value="Chromosome"/>
</dbReference>
<keyword evidence="3" id="KW-1185">Reference proteome</keyword>
<feature type="transmembrane region" description="Helical" evidence="1">
    <location>
        <begin position="62"/>
        <end position="80"/>
    </location>
</feature>
<accession>A0ABX8RYM9</accession>
<feature type="transmembrane region" description="Helical" evidence="1">
    <location>
        <begin position="20"/>
        <end position="42"/>
    </location>
</feature>
<keyword evidence="1" id="KW-0472">Membrane</keyword>
<dbReference type="EMBL" id="CP078145">
    <property type="protein sequence ID" value="QXN94391.1"/>
    <property type="molecule type" value="Genomic_DNA"/>
</dbReference>
<reference evidence="2 3" key="1">
    <citation type="submission" date="2021-07" db="EMBL/GenBank/DDBJ databases">
        <title>Whole Genome Sequence of Nocardia Iowensis.</title>
        <authorList>
            <person name="Lamm A."/>
            <person name="Collins-Fairclough A.M."/>
            <person name="Bunk B."/>
            <person name="Sproer C."/>
        </authorList>
    </citation>
    <scope>NUCLEOTIDE SEQUENCE [LARGE SCALE GENOMIC DNA]</scope>
    <source>
        <strain evidence="2 3">NRRL 5646</strain>
    </source>
</reference>
<evidence type="ECO:0000313" key="2">
    <source>
        <dbReference type="EMBL" id="QXN94391.1"/>
    </source>
</evidence>
<evidence type="ECO:0000256" key="1">
    <source>
        <dbReference type="SAM" id="Phobius"/>
    </source>
</evidence>
<evidence type="ECO:0000313" key="3">
    <source>
        <dbReference type="Proteomes" id="UP000694257"/>
    </source>
</evidence>